<evidence type="ECO:0000313" key="3">
    <source>
        <dbReference type="Proteomes" id="UP001054837"/>
    </source>
</evidence>
<keyword evidence="3" id="KW-1185">Reference proteome</keyword>
<reference evidence="2 3" key="1">
    <citation type="submission" date="2021-06" db="EMBL/GenBank/DDBJ databases">
        <title>Caerostris darwini draft genome.</title>
        <authorList>
            <person name="Kono N."/>
            <person name="Arakawa K."/>
        </authorList>
    </citation>
    <scope>NUCLEOTIDE SEQUENCE [LARGE SCALE GENOMIC DNA]</scope>
</reference>
<proteinExistence type="predicted"/>
<dbReference type="Proteomes" id="UP001054837">
    <property type="component" value="Unassembled WGS sequence"/>
</dbReference>
<protein>
    <submittedName>
        <fullName evidence="2">Uncharacterized protein</fullName>
    </submittedName>
</protein>
<dbReference type="EMBL" id="BPLQ01015708">
    <property type="protein sequence ID" value="GIY90084.1"/>
    <property type="molecule type" value="Genomic_DNA"/>
</dbReference>
<gene>
    <name evidence="1" type="ORF">CDAR_231551</name>
    <name evidence="2" type="ORF">CDAR_231681</name>
</gene>
<evidence type="ECO:0000313" key="1">
    <source>
        <dbReference type="EMBL" id="GIY90084.1"/>
    </source>
</evidence>
<name>A0AAV4X4L4_9ARAC</name>
<sequence length="132" mass="15365">MRFYTTDKLSENKKFLFSSLLWLVKFCSHTEAFLCALSMQDLTELLGFSPSLMPHSRFRSVLEEGDCHMRANGYSRLFFHGGYSFDMCWKKGKRNRGNKSNSSSTVSGFFLCTENSRCEFIIFFPCVYVLMH</sequence>
<dbReference type="AlphaFoldDB" id="A0AAV4X4L4"/>
<accession>A0AAV4X4L4</accession>
<evidence type="ECO:0000313" key="2">
    <source>
        <dbReference type="EMBL" id="GIY90102.1"/>
    </source>
</evidence>
<organism evidence="2 3">
    <name type="scientific">Caerostris darwini</name>
    <dbReference type="NCBI Taxonomy" id="1538125"/>
    <lineage>
        <taxon>Eukaryota</taxon>
        <taxon>Metazoa</taxon>
        <taxon>Ecdysozoa</taxon>
        <taxon>Arthropoda</taxon>
        <taxon>Chelicerata</taxon>
        <taxon>Arachnida</taxon>
        <taxon>Araneae</taxon>
        <taxon>Araneomorphae</taxon>
        <taxon>Entelegynae</taxon>
        <taxon>Araneoidea</taxon>
        <taxon>Araneidae</taxon>
        <taxon>Caerostris</taxon>
    </lineage>
</organism>
<dbReference type="EMBL" id="BPLQ01015708">
    <property type="protein sequence ID" value="GIY90102.1"/>
    <property type="molecule type" value="Genomic_DNA"/>
</dbReference>
<comment type="caution">
    <text evidence="2">The sequence shown here is derived from an EMBL/GenBank/DDBJ whole genome shotgun (WGS) entry which is preliminary data.</text>
</comment>